<dbReference type="SUPFAM" id="SSF54593">
    <property type="entry name" value="Glyoxalase/Bleomycin resistance protein/Dihydroxybiphenyl dioxygenase"/>
    <property type="match status" value="1"/>
</dbReference>
<dbReference type="InterPro" id="IPR004360">
    <property type="entry name" value="Glyas_Fos-R_dOase_dom"/>
</dbReference>
<evidence type="ECO:0000313" key="3">
    <source>
        <dbReference type="Proteomes" id="UP000505377"/>
    </source>
</evidence>
<dbReference type="EMBL" id="CP053564">
    <property type="protein sequence ID" value="QJY46275.1"/>
    <property type="molecule type" value="Genomic_DNA"/>
</dbReference>
<organism evidence="2 3">
    <name type="scientific">Pseudonocardia broussonetiae</name>
    <dbReference type="NCBI Taxonomy" id="2736640"/>
    <lineage>
        <taxon>Bacteria</taxon>
        <taxon>Bacillati</taxon>
        <taxon>Actinomycetota</taxon>
        <taxon>Actinomycetes</taxon>
        <taxon>Pseudonocardiales</taxon>
        <taxon>Pseudonocardiaceae</taxon>
        <taxon>Pseudonocardia</taxon>
    </lineage>
</organism>
<dbReference type="InterPro" id="IPR029068">
    <property type="entry name" value="Glyas_Bleomycin-R_OHBP_Dase"/>
</dbReference>
<accession>A0A6M6JGH9</accession>
<feature type="domain" description="Glyoxalase/fosfomycin resistance/dioxygenase" evidence="1">
    <location>
        <begin position="57"/>
        <end position="156"/>
    </location>
</feature>
<keyword evidence="3" id="KW-1185">Reference proteome</keyword>
<dbReference type="Gene3D" id="3.10.180.10">
    <property type="entry name" value="2,3-Dihydroxybiphenyl 1,2-Dioxygenase, domain 1"/>
    <property type="match status" value="1"/>
</dbReference>
<reference evidence="2 3" key="1">
    <citation type="submission" date="2020-05" db="EMBL/GenBank/DDBJ databases">
        <authorList>
            <person name="Mo P."/>
        </authorList>
    </citation>
    <scope>NUCLEOTIDE SEQUENCE [LARGE SCALE GENOMIC DNA]</scope>
    <source>
        <strain evidence="2 3">Gen01</strain>
    </source>
</reference>
<evidence type="ECO:0000313" key="2">
    <source>
        <dbReference type="EMBL" id="QJY46275.1"/>
    </source>
</evidence>
<protein>
    <recommendedName>
        <fullName evidence="1">Glyoxalase/fosfomycin resistance/dioxygenase domain-containing protein</fullName>
    </recommendedName>
</protein>
<evidence type="ECO:0000259" key="1">
    <source>
        <dbReference type="Pfam" id="PF00903"/>
    </source>
</evidence>
<dbReference type="Proteomes" id="UP000505377">
    <property type="component" value="Chromosome"/>
</dbReference>
<name>A0A6M6JGH9_9PSEU</name>
<dbReference type="RefSeq" id="WP_172157381.1">
    <property type="nucleotide sequence ID" value="NZ_CP053564.1"/>
</dbReference>
<dbReference type="Pfam" id="PF00903">
    <property type="entry name" value="Glyoxalase"/>
    <property type="match status" value="1"/>
</dbReference>
<proteinExistence type="predicted"/>
<gene>
    <name evidence="2" type="ORF">HOP40_11055</name>
</gene>
<dbReference type="AlphaFoldDB" id="A0A6M6JGH9"/>
<sequence length="161" mass="17781">MTDEVGPTTVACGCCGEPRPAEDVSRLGLHPEIAVCGSCLHNMAGRVVARPAITPIFAVHDMAAAREFWTRAGLRVDEYSPEYAFVMHGEAEILHLDLRADLDPERNAAACYVHVADPVEWNRQWKEQGLPVSDVVIEPWGMVEFNVKDPSGNLIRMGRND</sequence>
<dbReference type="KEGG" id="pbro:HOP40_11055"/>